<dbReference type="GO" id="GO:0003700">
    <property type="term" value="F:DNA-binding transcription factor activity"/>
    <property type="evidence" value="ECO:0007669"/>
    <property type="project" value="TreeGrafter"/>
</dbReference>
<keyword evidence="2 6" id="KW-0238">DNA-binding</keyword>
<feature type="domain" description="HTH iclR-type" evidence="4">
    <location>
        <begin position="15"/>
        <end position="75"/>
    </location>
</feature>
<dbReference type="AlphaFoldDB" id="A0A7Z0EIR1"/>
<keyword evidence="7" id="KW-1185">Reference proteome</keyword>
<dbReference type="EMBL" id="JACCFS010000001">
    <property type="protein sequence ID" value="NYJ32634.1"/>
    <property type="molecule type" value="Genomic_DNA"/>
</dbReference>
<dbReference type="Proteomes" id="UP000572051">
    <property type="component" value="Unassembled WGS sequence"/>
</dbReference>
<name>A0A7Z0EIR1_9ACTN</name>
<evidence type="ECO:0000256" key="3">
    <source>
        <dbReference type="ARBA" id="ARBA00023163"/>
    </source>
</evidence>
<keyword evidence="3" id="KW-0804">Transcription</keyword>
<gene>
    <name evidence="6" type="ORF">HNR10_000515</name>
</gene>
<dbReference type="GO" id="GO:0003677">
    <property type="term" value="F:DNA binding"/>
    <property type="evidence" value="ECO:0007669"/>
    <property type="project" value="UniProtKB-KW"/>
</dbReference>
<proteinExistence type="predicted"/>
<dbReference type="Pfam" id="PF01614">
    <property type="entry name" value="IclR_C"/>
    <property type="match status" value="1"/>
</dbReference>
<keyword evidence="1" id="KW-0805">Transcription regulation</keyword>
<dbReference type="InterPro" id="IPR036388">
    <property type="entry name" value="WH-like_DNA-bd_sf"/>
</dbReference>
<dbReference type="SUPFAM" id="SSF46785">
    <property type="entry name" value="Winged helix' DNA-binding domain"/>
    <property type="match status" value="1"/>
</dbReference>
<dbReference type="SUPFAM" id="SSF55781">
    <property type="entry name" value="GAF domain-like"/>
    <property type="match status" value="1"/>
</dbReference>
<evidence type="ECO:0000259" key="4">
    <source>
        <dbReference type="PROSITE" id="PS51077"/>
    </source>
</evidence>
<dbReference type="PROSITE" id="PS51078">
    <property type="entry name" value="ICLR_ED"/>
    <property type="match status" value="1"/>
</dbReference>
<evidence type="ECO:0000313" key="6">
    <source>
        <dbReference type="EMBL" id="NYJ32634.1"/>
    </source>
</evidence>
<dbReference type="PANTHER" id="PTHR30136:SF35">
    <property type="entry name" value="HTH-TYPE TRANSCRIPTIONAL REGULATOR RV1719"/>
    <property type="match status" value="1"/>
</dbReference>
<dbReference type="PANTHER" id="PTHR30136">
    <property type="entry name" value="HELIX-TURN-HELIX TRANSCRIPTIONAL REGULATOR, ICLR FAMILY"/>
    <property type="match status" value="1"/>
</dbReference>
<sequence>MSNSQHPTEREPAPVQSVDRAITILELLARTEAGITEIAAELGVHKSTASRLVHTLKSRRLVEQHGERGRFSLGMGMMRFTGAVAGQLDIVQIGNPVCEELAERLGETVNVAVLDATDTINVSQARGSSAVAAQNWIGQRTPSHATASGKALLALASPDELDDLLSGELVSYTPRTITDAEELREVLKKTAEDGYATCFEELEPGLHAIAVPVVGPGDDAVAAISAAGPAYRLSKKRIPEVVEELRRGARDLADRMAYLSR</sequence>
<dbReference type="RefSeq" id="WP_179820540.1">
    <property type="nucleotide sequence ID" value="NZ_JACCFS010000001.1"/>
</dbReference>
<dbReference type="InterPro" id="IPR029016">
    <property type="entry name" value="GAF-like_dom_sf"/>
</dbReference>
<dbReference type="Pfam" id="PF09339">
    <property type="entry name" value="HTH_IclR"/>
    <property type="match status" value="1"/>
</dbReference>
<evidence type="ECO:0000256" key="2">
    <source>
        <dbReference type="ARBA" id="ARBA00023125"/>
    </source>
</evidence>
<dbReference type="InterPro" id="IPR036390">
    <property type="entry name" value="WH_DNA-bd_sf"/>
</dbReference>
<dbReference type="InterPro" id="IPR014757">
    <property type="entry name" value="Tscrpt_reg_IclR_C"/>
</dbReference>
<dbReference type="SMART" id="SM00346">
    <property type="entry name" value="HTH_ICLR"/>
    <property type="match status" value="1"/>
</dbReference>
<comment type="caution">
    <text evidence="6">The sequence shown here is derived from an EMBL/GenBank/DDBJ whole genome shotgun (WGS) entry which is preliminary data.</text>
</comment>
<feature type="domain" description="IclR-ED" evidence="5">
    <location>
        <begin position="76"/>
        <end position="258"/>
    </location>
</feature>
<reference evidence="6 7" key="1">
    <citation type="submission" date="2020-07" db="EMBL/GenBank/DDBJ databases">
        <title>Sequencing the genomes of 1000 actinobacteria strains.</title>
        <authorList>
            <person name="Klenk H.-P."/>
        </authorList>
    </citation>
    <scope>NUCLEOTIDE SEQUENCE [LARGE SCALE GENOMIC DNA]</scope>
    <source>
        <strain evidence="6 7">DSM 44442</strain>
    </source>
</reference>
<dbReference type="Gene3D" id="3.30.450.40">
    <property type="match status" value="1"/>
</dbReference>
<dbReference type="InterPro" id="IPR050707">
    <property type="entry name" value="HTH_MetabolicPath_Reg"/>
</dbReference>
<evidence type="ECO:0000313" key="7">
    <source>
        <dbReference type="Proteomes" id="UP000572051"/>
    </source>
</evidence>
<evidence type="ECO:0000256" key="1">
    <source>
        <dbReference type="ARBA" id="ARBA00023015"/>
    </source>
</evidence>
<dbReference type="PROSITE" id="PS51077">
    <property type="entry name" value="HTH_ICLR"/>
    <property type="match status" value="1"/>
</dbReference>
<dbReference type="Gene3D" id="1.10.10.10">
    <property type="entry name" value="Winged helix-like DNA-binding domain superfamily/Winged helix DNA-binding domain"/>
    <property type="match status" value="1"/>
</dbReference>
<dbReference type="InterPro" id="IPR005471">
    <property type="entry name" value="Tscrpt_reg_IclR_N"/>
</dbReference>
<accession>A0A7Z0EIR1</accession>
<dbReference type="GO" id="GO:0045892">
    <property type="term" value="P:negative regulation of DNA-templated transcription"/>
    <property type="evidence" value="ECO:0007669"/>
    <property type="project" value="TreeGrafter"/>
</dbReference>
<evidence type="ECO:0000259" key="5">
    <source>
        <dbReference type="PROSITE" id="PS51078"/>
    </source>
</evidence>
<organism evidence="6 7">
    <name type="scientific">Nocardiopsis aegyptia</name>
    <dbReference type="NCBI Taxonomy" id="220378"/>
    <lineage>
        <taxon>Bacteria</taxon>
        <taxon>Bacillati</taxon>
        <taxon>Actinomycetota</taxon>
        <taxon>Actinomycetes</taxon>
        <taxon>Streptosporangiales</taxon>
        <taxon>Nocardiopsidaceae</taxon>
        <taxon>Nocardiopsis</taxon>
    </lineage>
</organism>
<protein>
    <submittedName>
        <fullName evidence="6">DNA-binding IclR family transcriptional regulator</fullName>
    </submittedName>
</protein>